<dbReference type="Proteomes" id="UP000274909">
    <property type="component" value="Unassembled WGS sequence"/>
</dbReference>
<evidence type="ECO:0000256" key="1">
    <source>
        <dbReference type="SAM" id="SignalP"/>
    </source>
</evidence>
<feature type="signal peptide" evidence="1">
    <location>
        <begin position="1"/>
        <end position="31"/>
    </location>
</feature>
<accession>A0A3S0XWG8</accession>
<dbReference type="PROSITE" id="PS51257">
    <property type="entry name" value="PROKAR_LIPOPROTEIN"/>
    <property type="match status" value="1"/>
</dbReference>
<dbReference type="EMBL" id="RZGZ01000007">
    <property type="protein sequence ID" value="RUQ96924.1"/>
    <property type="molecule type" value="Genomic_DNA"/>
</dbReference>
<feature type="chain" id="PRO_5018723263" description="DUF732 domain-containing protein" evidence="1">
    <location>
        <begin position="32"/>
        <end position="201"/>
    </location>
</feature>
<dbReference type="RefSeq" id="WP_127051553.1">
    <property type="nucleotide sequence ID" value="NZ_RZGZ01000007.1"/>
</dbReference>
<sequence>MRRTREGTMRIIGIGSIVVALACSVAGCSTASGDPVAATADTTAIAPPTPFAGPWAELLAITYSDVTPVEREALADGVIDELEYSYFQDRMISCLDDLGVTASFSDGSTLDYSNPDAVDEALIDGCLADNGIKLLTAQDAMDRNPENLDEATIMVECLQRVGLVGPEYTPSDYESSVDMASIADDADFEGCVAEPLDYDGA</sequence>
<proteinExistence type="predicted"/>
<dbReference type="AlphaFoldDB" id="A0A3S0XWG8"/>
<name>A0A3S0XWG8_9MICO</name>
<comment type="caution">
    <text evidence="2">The sequence shown here is derived from an EMBL/GenBank/DDBJ whole genome shotgun (WGS) entry which is preliminary data.</text>
</comment>
<keyword evidence="3" id="KW-1185">Reference proteome</keyword>
<evidence type="ECO:0000313" key="3">
    <source>
        <dbReference type="Proteomes" id="UP000274909"/>
    </source>
</evidence>
<evidence type="ECO:0008006" key="4">
    <source>
        <dbReference type="Google" id="ProtNLM"/>
    </source>
</evidence>
<gene>
    <name evidence="2" type="ORF">ELQ94_16890</name>
</gene>
<reference evidence="2 3" key="1">
    <citation type="submission" date="2018-12" db="EMBL/GenBank/DDBJ databases">
        <authorList>
            <person name="Li F."/>
        </authorList>
    </citation>
    <scope>NUCLEOTIDE SEQUENCE [LARGE SCALE GENOMIC DNA]</scope>
    <source>
        <strain evidence="2 3">EGI 6500705</strain>
    </source>
</reference>
<protein>
    <recommendedName>
        <fullName evidence="4">DUF732 domain-containing protein</fullName>
    </recommendedName>
</protein>
<evidence type="ECO:0000313" key="2">
    <source>
        <dbReference type="EMBL" id="RUQ96924.1"/>
    </source>
</evidence>
<keyword evidence="1" id="KW-0732">Signal</keyword>
<organism evidence="2 3">
    <name type="scientific">Labedella endophytica</name>
    <dbReference type="NCBI Taxonomy" id="1523160"/>
    <lineage>
        <taxon>Bacteria</taxon>
        <taxon>Bacillati</taxon>
        <taxon>Actinomycetota</taxon>
        <taxon>Actinomycetes</taxon>
        <taxon>Micrococcales</taxon>
        <taxon>Microbacteriaceae</taxon>
        <taxon>Labedella</taxon>
    </lineage>
</organism>
<dbReference type="OrthoDB" id="3238883at2"/>